<dbReference type="InterPro" id="IPR036514">
    <property type="entry name" value="SGNH_hydro_sf"/>
</dbReference>
<dbReference type="EMBL" id="FNTV01000001">
    <property type="protein sequence ID" value="SEE82229.1"/>
    <property type="molecule type" value="Genomic_DNA"/>
</dbReference>
<proteinExistence type="predicted"/>
<dbReference type="AlphaFoldDB" id="A0A1H5LYS5"/>
<organism evidence="1 2">
    <name type="scientific">Arthrobacter alpinus</name>
    <dbReference type="NCBI Taxonomy" id="656366"/>
    <lineage>
        <taxon>Bacteria</taxon>
        <taxon>Bacillati</taxon>
        <taxon>Actinomycetota</taxon>
        <taxon>Actinomycetes</taxon>
        <taxon>Micrococcales</taxon>
        <taxon>Micrococcaceae</taxon>
        <taxon>Arthrobacter</taxon>
    </lineage>
</organism>
<sequence length="746" mass="76044">MPAPYTFTQMFAVDPNNSENVAKGGTILLYAPGDPTKTPVTITDISGSLTIANPVAINANGFGPAFRHATLDQVAWDGGGFTGTFESYRGMKDAAESSAAAANASAGAADASAGAAALAATNAAGEVAETLAGVAADADASRVAAQTAATNAANAVAEQLASTVAQAEAAKAAAQAAAGLVGAPAGSAVIAAIGPGGAAEVVLTAAIVDGVALDRPSEGQGLKKSADGATKTIALTGHSLLYGQDVSASGTTPATNGATQARSSTPTTVAFESQATLNNPSAVSVINQSYPGDQTKQALTRWVAGQSGDVELFWLDTNDAMDYGNRGGILTDAQTLANFRALIDRANARGAEVIVVGGSPVTTTAHARRIFAAAAADRATALRYGARYVDIAELVQGLPELDAYWTDGIHGTPAFYGTVGRRLAALTGPKGAYPIRVAPGMKYVARQRAHVGGTHSTLTGSATGQTIAVIAGQTLTLAIDVQAPVTPVLKLYMYRAEEGFGTFEIIYNGGALGKATKRVTLTAPPTASGNHWAYVPLHEYRGLGPDNITITCTAGRIEIDAITFVAVRPSQPAAISQKYKALALHPVGGVANRFSLTGSDAMIDTLSGVSLRDGATKIPARWMFEATLGTGADGPMLAQSVSDNSALIRYGYLALRNGANLILRTFDSATSIVDQVITGVFPATGTVRTMIEIDYDATTNALKVYIDGTLKGQFTDTAATWLMAGLHAATGQAYCAATGSVYSDAA</sequence>
<dbReference type="Gene3D" id="3.40.50.1110">
    <property type="entry name" value="SGNH hydrolase"/>
    <property type="match status" value="1"/>
</dbReference>
<dbReference type="RefSeq" id="WP_074711956.1">
    <property type="nucleotide sequence ID" value="NZ_FNTV01000001.1"/>
</dbReference>
<evidence type="ECO:0008006" key="3">
    <source>
        <dbReference type="Google" id="ProtNLM"/>
    </source>
</evidence>
<reference evidence="1 2" key="1">
    <citation type="submission" date="2016-10" db="EMBL/GenBank/DDBJ databases">
        <authorList>
            <person name="de Groot N.N."/>
        </authorList>
    </citation>
    <scope>NUCLEOTIDE SEQUENCE [LARGE SCALE GENOMIC DNA]</scope>
    <source>
        <strain evidence="1 2">DSM 22274</strain>
    </source>
</reference>
<evidence type="ECO:0000313" key="1">
    <source>
        <dbReference type="EMBL" id="SEE82229.1"/>
    </source>
</evidence>
<evidence type="ECO:0000313" key="2">
    <source>
        <dbReference type="Proteomes" id="UP000182725"/>
    </source>
</evidence>
<name>A0A1H5LYS5_9MICC</name>
<gene>
    <name evidence="1" type="ORF">SAMN04489740_2676</name>
</gene>
<dbReference type="Proteomes" id="UP000182725">
    <property type="component" value="Unassembled WGS sequence"/>
</dbReference>
<dbReference type="SUPFAM" id="SSF52266">
    <property type="entry name" value="SGNH hydrolase"/>
    <property type="match status" value="1"/>
</dbReference>
<protein>
    <recommendedName>
        <fullName evidence="3">SGNH hydrolase-type esterase domain-containing protein</fullName>
    </recommendedName>
</protein>
<dbReference type="CDD" id="cd00229">
    <property type="entry name" value="SGNH_hydrolase"/>
    <property type="match status" value="1"/>
</dbReference>
<accession>A0A1H5LYS5</accession>